<dbReference type="Gene3D" id="1.10.10.10">
    <property type="entry name" value="Winged helix-like DNA-binding domain superfamily/Winged helix DNA-binding domain"/>
    <property type="match status" value="1"/>
</dbReference>
<keyword evidence="4" id="KW-0804">Transcription</keyword>
<dbReference type="InterPro" id="IPR014284">
    <property type="entry name" value="RNA_pol_sigma-70_dom"/>
</dbReference>
<dbReference type="PANTHER" id="PTHR43133:SF46">
    <property type="entry name" value="RNA POLYMERASE SIGMA-70 FACTOR ECF SUBFAMILY"/>
    <property type="match status" value="1"/>
</dbReference>
<evidence type="ECO:0000313" key="6">
    <source>
        <dbReference type="EMBL" id="SEL83298.1"/>
    </source>
</evidence>
<dbReference type="CDD" id="cd06171">
    <property type="entry name" value="Sigma70_r4"/>
    <property type="match status" value="1"/>
</dbReference>
<dbReference type="InterPro" id="IPR013325">
    <property type="entry name" value="RNA_pol_sigma_r2"/>
</dbReference>
<dbReference type="OrthoDB" id="659577at2"/>
<evidence type="ECO:0000256" key="1">
    <source>
        <dbReference type="ARBA" id="ARBA00010641"/>
    </source>
</evidence>
<dbReference type="NCBIfam" id="TIGR02985">
    <property type="entry name" value="Sig70_bacteroi1"/>
    <property type="match status" value="1"/>
</dbReference>
<keyword evidence="7" id="KW-1185">Reference proteome</keyword>
<dbReference type="InterPro" id="IPR036388">
    <property type="entry name" value="WH-like_DNA-bd_sf"/>
</dbReference>
<dbReference type="InterPro" id="IPR013324">
    <property type="entry name" value="RNA_pol_sigma_r3/r4-like"/>
</dbReference>
<keyword evidence="2" id="KW-0805">Transcription regulation</keyword>
<dbReference type="AlphaFoldDB" id="A0A1H7TF34"/>
<dbReference type="RefSeq" id="WP_090608556.1">
    <property type="nucleotide sequence ID" value="NZ_FNZR01000011.1"/>
</dbReference>
<keyword evidence="3" id="KW-0731">Sigma factor</keyword>
<evidence type="ECO:0000259" key="5">
    <source>
        <dbReference type="SMART" id="SM00421"/>
    </source>
</evidence>
<dbReference type="SMART" id="SM00421">
    <property type="entry name" value="HTH_LUXR"/>
    <property type="match status" value="1"/>
</dbReference>
<dbReference type="Proteomes" id="UP000198916">
    <property type="component" value="Unassembled WGS sequence"/>
</dbReference>
<dbReference type="InterPro" id="IPR013249">
    <property type="entry name" value="RNA_pol_sigma70_r4_t2"/>
</dbReference>
<dbReference type="SUPFAM" id="SSF88659">
    <property type="entry name" value="Sigma3 and sigma4 domains of RNA polymerase sigma factors"/>
    <property type="match status" value="1"/>
</dbReference>
<accession>A0A1H7TF34</accession>
<dbReference type="Pfam" id="PF04542">
    <property type="entry name" value="Sigma70_r2"/>
    <property type="match status" value="1"/>
</dbReference>
<dbReference type="Gene3D" id="1.10.1740.10">
    <property type="match status" value="1"/>
</dbReference>
<proteinExistence type="inferred from homology"/>
<comment type="similarity">
    <text evidence="1">Belongs to the sigma-70 factor family. ECF subfamily.</text>
</comment>
<dbReference type="InterPro" id="IPR007627">
    <property type="entry name" value="RNA_pol_sigma70_r2"/>
</dbReference>
<dbReference type="STRING" id="332977.SAMN05421740_11123"/>
<evidence type="ECO:0000256" key="2">
    <source>
        <dbReference type="ARBA" id="ARBA00023015"/>
    </source>
</evidence>
<dbReference type="PANTHER" id="PTHR43133">
    <property type="entry name" value="RNA POLYMERASE ECF-TYPE SIGMA FACTO"/>
    <property type="match status" value="1"/>
</dbReference>
<dbReference type="GO" id="GO:0006352">
    <property type="term" value="P:DNA-templated transcription initiation"/>
    <property type="evidence" value="ECO:0007669"/>
    <property type="project" value="InterPro"/>
</dbReference>
<dbReference type="GO" id="GO:0003677">
    <property type="term" value="F:DNA binding"/>
    <property type="evidence" value="ECO:0007669"/>
    <property type="project" value="InterPro"/>
</dbReference>
<dbReference type="EMBL" id="FNZR01000011">
    <property type="protein sequence ID" value="SEL83298.1"/>
    <property type="molecule type" value="Genomic_DNA"/>
</dbReference>
<dbReference type="InterPro" id="IPR014327">
    <property type="entry name" value="RNA_pol_sigma70_bacteroid"/>
</dbReference>
<protein>
    <submittedName>
        <fullName evidence="6">RNA polymerase sigma-70 factor, ECF subfamily</fullName>
    </submittedName>
</protein>
<dbReference type="NCBIfam" id="TIGR02937">
    <property type="entry name" value="sigma70-ECF"/>
    <property type="match status" value="1"/>
</dbReference>
<dbReference type="GO" id="GO:0016987">
    <property type="term" value="F:sigma factor activity"/>
    <property type="evidence" value="ECO:0007669"/>
    <property type="project" value="UniProtKB-KW"/>
</dbReference>
<dbReference type="InterPro" id="IPR000792">
    <property type="entry name" value="Tscrpt_reg_LuxR_C"/>
</dbReference>
<reference evidence="7" key="1">
    <citation type="submission" date="2016-10" db="EMBL/GenBank/DDBJ databases">
        <authorList>
            <person name="Varghese N."/>
            <person name="Submissions S."/>
        </authorList>
    </citation>
    <scope>NUCLEOTIDE SEQUENCE [LARGE SCALE GENOMIC DNA]</scope>
    <source>
        <strain evidence="7">Jip14</strain>
    </source>
</reference>
<name>A0A1H7TF34_9SPHI</name>
<evidence type="ECO:0000313" key="7">
    <source>
        <dbReference type="Proteomes" id="UP000198916"/>
    </source>
</evidence>
<dbReference type="SUPFAM" id="SSF88946">
    <property type="entry name" value="Sigma2 domain of RNA polymerase sigma factors"/>
    <property type="match status" value="1"/>
</dbReference>
<dbReference type="PRINTS" id="PR00038">
    <property type="entry name" value="HTHLUXR"/>
</dbReference>
<dbReference type="InterPro" id="IPR039425">
    <property type="entry name" value="RNA_pol_sigma-70-like"/>
</dbReference>
<evidence type="ECO:0000256" key="3">
    <source>
        <dbReference type="ARBA" id="ARBA00023082"/>
    </source>
</evidence>
<feature type="domain" description="HTH luxR-type" evidence="5">
    <location>
        <begin position="129"/>
        <end position="187"/>
    </location>
</feature>
<organism evidence="6 7">
    <name type="scientific">Parapedobacter koreensis</name>
    <dbReference type="NCBI Taxonomy" id="332977"/>
    <lineage>
        <taxon>Bacteria</taxon>
        <taxon>Pseudomonadati</taxon>
        <taxon>Bacteroidota</taxon>
        <taxon>Sphingobacteriia</taxon>
        <taxon>Sphingobacteriales</taxon>
        <taxon>Sphingobacteriaceae</taxon>
        <taxon>Parapedobacter</taxon>
    </lineage>
</organism>
<dbReference type="Pfam" id="PF08281">
    <property type="entry name" value="Sigma70_r4_2"/>
    <property type="match status" value="1"/>
</dbReference>
<evidence type="ECO:0000256" key="4">
    <source>
        <dbReference type="ARBA" id="ARBA00023163"/>
    </source>
</evidence>
<gene>
    <name evidence="6" type="ORF">SAMN05421740_11123</name>
</gene>
<sequence>MAIRHLPEPELCSRLIAGDEHAFREVFDRFHRKVFQFAFNFLKDNAQSEEIVQDTFLSLWLHRATLNPDRAIAPFLFTIARRTLVDAWRKAAASERFREQVRLFMDFSNNDTEETVFRNELEQLAQDALSKLSDQQQEVFTLSRYEGLSYEEIAERMHISKNTVKYHLVNALKVLRTHFGEHDVLYCYFLFFLLNSN</sequence>